<dbReference type="RefSeq" id="NP_001318760.1">
    <property type="nucleotide sequence ID" value="NM_001344763.1"/>
</dbReference>
<dbReference type="GeneID" id="2746199"/>
<sequence>MGTPEFPDLGKHCSVDVCTQIDFLPFTCDRCLQVLCLDHCSYMLNPDEDSNITWDKHVNDTDCDPSNYENDVKKKKKQCPVSSCSGPKEPDSSISSTNTTVAATSAPASSSSSSISSASFFASAEARFRKTRLNRTRLNRARLNPTREDEDPRVENLPLWMIREGVADVVGELRGQMSQEEEEEDVEWEEE</sequence>
<dbReference type="InterPro" id="IPR035896">
    <property type="entry name" value="AN1-like_Znf"/>
</dbReference>
<dbReference type="PANTHER" id="PTHR14677:SF36">
    <property type="entry name" value="ZINC FINGER AN1 AND C2H2 DOMAIN-CONTAINING STRESS-ASSOCIATED PROTEIN 13-RELATED"/>
    <property type="match status" value="1"/>
</dbReference>
<proteinExistence type="predicted"/>
<dbReference type="ExpressionAtlas" id="F4K080">
    <property type="expression patterns" value="baseline and differential"/>
</dbReference>
<reference evidence="4" key="2">
    <citation type="journal article" date="2017" name="Plant J.">
        <title>Araport11: a complete reannotation of the Arabidopsis thaliana reference genome.</title>
        <authorList>
            <person name="Cheng C.Y."/>
            <person name="Krishnakumar V."/>
            <person name="Chan A.P."/>
            <person name="Thibaud-Nissen F."/>
            <person name="Schobel S."/>
            <person name="Town C.D."/>
        </authorList>
    </citation>
    <scope>GENOME REANNOTATION</scope>
    <source>
        <strain evidence="4">cv. Columbia</strain>
    </source>
</reference>
<dbReference type="PANTHER" id="PTHR14677">
    <property type="entry name" value="ARSENITE INDUCUBLE RNA ASSOCIATED PROTEIN AIP-1-RELATED"/>
    <property type="match status" value="1"/>
</dbReference>
<keyword evidence="4" id="KW-1185">Reference proteome</keyword>
<dbReference type="GO" id="GO:0005737">
    <property type="term" value="C:cytoplasm"/>
    <property type="evidence" value="ECO:0000318"/>
    <property type="project" value="GO_Central"/>
</dbReference>
<accession>F4K080</accession>
<evidence type="ECO:0000313" key="2">
    <source>
        <dbReference type="Araport" id="AT5G48205"/>
    </source>
</evidence>
<dbReference type="PaxDb" id="3702-AT5G48205.1"/>
<dbReference type="KEGG" id="ath:AT5G48205"/>
<dbReference type="AlphaFoldDB" id="F4K080"/>
<protein>
    <submittedName>
        <fullName evidence="3">Zinc ion binding protein</fullName>
    </submittedName>
</protein>
<evidence type="ECO:0000313" key="4">
    <source>
        <dbReference type="Proteomes" id="UP000006548"/>
    </source>
</evidence>
<dbReference type="EMBL" id="CP002688">
    <property type="protein sequence ID" value="AED95633.1"/>
    <property type="molecule type" value="Genomic_DNA"/>
</dbReference>
<feature type="region of interest" description="Disordered" evidence="1">
    <location>
        <begin position="78"/>
        <end position="114"/>
    </location>
</feature>
<dbReference type="SUPFAM" id="SSF118310">
    <property type="entry name" value="AN1-like Zinc finger"/>
    <property type="match status" value="1"/>
</dbReference>
<name>F4K080_ARATH</name>
<dbReference type="STRING" id="3702.F4K080"/>
<organism evidence="3 4">
    <name type="scientific">Arabidopsis thaliana</name>
    <name type="common">Mouse-ear cress</name>
    <dbReference type="NCBI Taxonomy" id="3702"/>
    <lineage>
        <taxon>Eukaryota</taxon>
        <taxon>Viridiplantae</taxon>
        <taxon>Streptophyta</taxon>
        <taxon>Embryophyta</taxon>
        <taxon>Tracheophyta</taxon>
        <taxon>Spermatophyta</taxon>
        <taxon>Magnoliopsida</taxon>
        <taxon>eudicotyledons</taxon>
        <taxon>Gunneridae</taxon>
        <taxon>Pentapetalae</taxon>
        <taxon>rosids</taxon>
        <taxon>malvids</taxon>
        <taxon>Brassicales</taxon>
        <taxon>Brassicaceae</taxon>
        <taxon>Camelineae</taxon>
        <taxon>Arabidopsis</taxon>
    </lineage>
</organism>
<dbReference type="TAIR" id="AT5G48205"/>
<reference evidence="3 4" key="1">
    <citation type="journal article" date="2000" name="Nature">
        <title>Sequence and analysis of chromosome 5 of the plant Arabidopsis thaliana.</title>
        <authorList>
            <consortium name="Kazusa DNA Research Institute"/>
            <consortium name="Cold Spring Harbor and Washington University in St Louis Sequencing Consortium"/>
            <consortium name="European Union Arabidopsis Genome Sequencing Consortium"/>
            <person name="Tabata S."/>
            <person name="Kaneko T."/>
            <person name="Nakamura Y."/>
            <person name="Kotani H."/>
            <person name="Kato T."/>
            <person name="Asamizu E."/>
            <person name="Miyajima N."/>
            <person name="Sasamoto S."/>
            <person name="Kimura T."/>
            <person name="Hosouchi T."/>
            <person name="Kawashima K."/>
            <person name="Kohara M."/>
            <person name="Matsumoto M."/>
            <person name="Matsuno A."/>
            <person name="Muraki A."/>
            <person name="Nakayama S."/>
            <person name="Nakazaki N."/>
            <person name="Naruo K."/>
            <person name="Okumura S."/>
            <person name="Shinpo S."/>
            <person name="Takeuchi C."/>
            <person name="Wada T."/>
            <person name="Watanabe A."/>
            <person name="Yamada M."/>
            <person name="Yasuda M."/>
            <person name="Sato S."/>
            <person name="de la Bastide M."/>
            <person name="Huang E."/>
            <person name="Spiegel L."/>
            <person name="Gnoj L."/>
            <person name="O'Shaughnessy A."/>
            <person name="Preston R."/>
            <person name="Habermann K."/>
            <person name="Murray J."/>
            <person name="Johnson D."/>
            <person name="Rohlfing T."/>
            <person name="Nelson J."/>
            <person name="Stoneking T."/>
            <person name="Pepin K."/>
            <person name="Spieth J."/>
            <person name="Sekhon M."/>
            <person name="Armstrong J."/>
            <person name="Becker M."/>
            <person name="Belter E."/>
            <person name="Cordum H."/>
            <person name="Cordes M."/>
            <person name="Courtney L."/>
            <person name="Courtney W."/>
            <person name="Dante M."/>
            <person name="Du H."/>
            <person name="Edwards J."/>
            <person name="Fryman J."/>
            <person name="Haakensen B."/>
            <person name="Lamar E."/>
            <person name="Latreille P."/>
            <person name="Leonard S."/>
            <person name="Meyer R."/>
            <person name="Mulvaney E."/>
            <person name="Ozersky P."/>
            <person name="Riley A."/>
            <person name="Strowmatt C."/>
            <person name="Wagner-McPherson C."/>
            <person name="Wollam A."/>
            <person name="Yoakum M."/>
            <person name="Bell M."/>
            <person name="Dedhia N."/>
            <person name="Parnell L."/>
            <person name="Shah R."/>
            <person name="Rodriguez M."/>
            <person name="See L.H."/>
            <person name="Vil D."/>
            <person name="Baker J."/>
            <person name="Kirchoff K."/>
            <person name="Toth K."/>
            <person name="King L."/>
            <person name="Bahret A."/>
            <person name="Miller B."/>
            <person name="Marra M."/>
            <person name="Martienssen R."/>
            <person name="McCombie W.R."/>
            <person name="Wilson R.K."/>
            <person name="Murphy G."/>
            <person name="Bancroft I."/>
            <person name="Volckaert G."/>
            <person name="Wambutt R."/>
            <person name="Dusterhoft A."/>
            <person name="Stiekema W."/>
            <person name="Pohl T."/>
            <person name="Entian K.D."/>
            <person name="Terryn N."/>
            <person name="Hartley N."/>
            <person name="Bent E."/>
            <person name="Johnson S."/>
            <person name="Langham S.A."/>
            <person name="McCullagh B."/>
            <person name="Robben J."/>
            <person name="Grymonprez B."/>
            <person name="Zimmermann W."/>
            <person name="Ramsperger U."/>
            <person name="Wedler H."/>
            <person name="Balke K."/>
            <person name="Wedler E."/>
            <person name="Peters S."/>
            <person name="van Staveren M."/>
            <person name="Dirkse W."/>
            <person name="Mooijman P."/>
            <person name="Lankhorst R.K."/>
            <person name="Weitzenegger T."/>
            <person name="Bothe G."/>
            <person name="Rose M."/>
            <person name="Hauf J."/>
            <person name="Berneiser S."/>
            <person name="Hempel S."/>
            <person name="Feldpausch M."/>
            <person name="Lamberth S."/>
            <person name="Villarroel R."/>
            <person name="Gielen J."/>
            <person name="Ardiles W."/>
            <person name="Bents O."/>
            <person name="Lemcke K."/>
            <person name="Kolesov G."/>
            <person name="Mayer K."/>
            <person name="Rudd S."/>
            <person name="Schoof H."/>
            <person name="Schueller C."/>
            <person name="Zaccaria P."/>
            <person name="Mewes H.W."/>
            <person name="Bevan M."/>
            <person name="Fransz P."/>
        </authorList>
    </citation>
    <scope>NUCLEOTIDE SEQUENCE [LARGE SCALE GENOMIC DNA]</scope>
    <source>
        <strain evidence="4">cv. Columbia</strain>
    </source>
</reference>
<dbReference type="InParanoid" id="F4K080"/>
<dbReference type="Proteomes" id="UP000006548">
    <property type="component" value="Chromosome 5"/>
</dbReference>
<dbReference type="Araport" id="AT5G48205"/>
<dbReference type="FunCoup" id="F4K080">
    <property type="interactions" value="393"/>
</dbReference>
<dbReference type="eggNOG" id="KOG3183">
    <property type="taxonomic scope" value="Eukaryota"/>
</dbReference>
<dbReference type="HOGENOM" id="CLU_1423334_0_0_1"/>
<feature type="compositionally biased region" description="Low complexity" evidence="1">
    <location>
        <begin position="92"/>
        <end position="114"/>
    </location>
</feature>
<gene>
    <name evidence="2 3" type="ordered locus">At5g48205</name>
</gene>
<evidence type="ECO:0000313" key="3">
    <source>
        <dbReference type="EMBL" id="AED95633.1"/>
    </source>
</evidence>
<evidence type="ECO:0000256" key="1">
    <source>
        <dbReference type="SAM" id="MobiDB-lite"/>
    </source>
</evidence>
<dbReference type="Gene3D" id="4.10.1110.10">
    <property type="entry name" value="AN1-like Zinc finger"/>
    <property type="match status" value="1"/>
</dbReference>